<feature type="transmembrane region" description="Helical" evidence="7">
    <location>
        <begin position="96"/>
        <end position="118"/>
    </location>
</feature>
<proteinExistence type="inferred from homology"/>
<name>A0A3N1PPG6_9GAMM</name>
<dbReference type="GO" id="GO:0016413">
    <property type="term" value="F:O-acetyltransferase activity"/>
    <property type="evidence" value="ECO:0007669"/>
    <property type="project" value="TreeGrafter"/>
</dbReference>
<keyword evidence="9" id="KW-0012">Acyltransferase</keyword>
<keyword evidence="9" id="KW-0808">Transferase</keyword>
<keyword evidence="5 7" id="KW-1133">Transmembrane helix</keyword>
<feature type="transmembrane region" description="Helical" evidence="7">
    <location>
        <begin position="330"/>
        <end position="354"/>
    </location>
</feature>
<evidence type="ECO:0000313" key="10">
    <source>
        <dbReference type="Proteomes" id="UP000268033"/>
    </source>
</evidence>
<dbReference type="Proteomes" id="UP000268033">
    <property type="component" value="Unassembled WGS sequence"/>
</dbReference>
<evidence type="ECO:0000256" key="4">
    <source>
        <dbReference type="ARBA" id="ARBA00022692"/>
    </source>
</evidence>
<keyword evidence="4 7" id="KW-0812">Transmembrane</keyword>
<evidence type="ECO:0000256" key="6">
    <source>
        <dbReference type="ARBA" id="ARBA00023136"/>
    </source>
</evidence>
<feature type="transmembrane region" description="Helical" evidence="7">
    <location>
        <begin position="167"/>
        <end position="184"/>
    </location>
</feature>
<feature type="transmembrane region" description="Helical" evidence="7">
    <location>
        <begin position="289"/>
        <end position="310"/>
    </location>
</feature>
<evidence type="ECO:0000256" key="2">
    <source>
        <dbReference type="ARBA" id="ARBA00007400"/>
    </source>
</evidence>
<evidence type="ECO:0000256" key="7">
    <source>
        <dbReference type="SAM" id="Phobius"/>
    </source>
</evidence>
<keyword evidence="10" id="KW-1185">Reference proteome</keyword>
<feature type="transmembrane region" description="Helical" evidence="7">
    <location>
        <begin position="259"/>
        <end position="277"/>
    </location>
</feature>
<dbReference type="InterPro" id="IPR002656">
    <property type="entry name" value="Acyl_transf_3_dom"/>
</dbReference>
<reference evidence="9 10" key="1">
    <citation type="submission" date="2018-11" db="EMBL/GenBank/DDBJ databases">
        <title>Genomic Encyclopedia of Type Strains, Phase IV (KMG-IV): sequencing the most valuable type-strain genomes for metagenomic binning, comparative biology and taxonomic classification.</title>
        <authorList>
            <person name="Goeker M."/>
        </authorList>
    </citation>
    <scope>NUCLEOTIDE SEQUENCE [LARGE SCALE GENOMIC DNA]</scope>
    <source>
        <strain evidence="9 10">DSM 21945</strain>
    </source>
</reference>
<keyword evidence="6 7" id="KW-0472">Membrane</keyword>
<feature type="transmembrane region" description="Helical" evidence="7">
    <location>
        <begin position="196"/>
        <end position="213"/>
    </location>
</feature>
<comment type="similarity">
    <text evidence="2">Belongs to the acyltransferase 3 family.</text>
</comment>
<dbReference type="Pfam" id="PF01757">
    <property type="entry name" value="Acyl_transf_3"/>
    <property type="match status" value="1"/>
</dbReference>
<gene>
    <name evidence="9" type="ORF">EDC28_101331</name>
</gene>
<feature type="transmembrane region" description="Helical" evidence="7">
    <location>
        <begin position="138"/>
        <end position="155"/>
    </location>
</feature>
<dbReference type="GO" id="GO:0005886">
    <property type="term" value="C:plasma membrane"/>
    <property type="evidence" value="ECO:0007669"/>
    <property type="project" value="UniProtKB-SubCell"/>
</dbReference>
<evidence type="ECO:0000259" key="8">
    <source>
        <dbReference type="Pfam" id="PF01757"/>
    </source>
</evidence>
<organism evidence="9 10">
    <name type="scientific">Gallaecimonas pentaromativorans</name>
    <dbReference type="NCBI Taxonomy" id="584787"/>
    <lineage>
        <taxon>Bacteria</taxon>
        <taxon>Pseudomonadati</taxon>
        <taxon>Pseudomonadota</taxon>
        <taxon>Gammaproteobacteria</taxon>
        <taxon>Enterobacterales</taxon>
        <taxon>Gallaecimonadaceae</taxon>
        <taxon>Gallaecimonas</taxon>
    </lineage>
</organism>
<dbReference type="AlphaFoldDB" id="A0A3N1PPG6"/>
<accession>A0A3N1PPG6</accession>
<dbReference type="PANTHER" id="PTHR40074:SF2">
    <property type="entry name" value="O-ACETYLTRANSFERASE WECH"/>
    <property type="match status" value="1"/>
</dbReference>
<dbReference type="GO" id="GO:0009246">
    <property type="term" value="P:enterobacterial common antigen biosynthetic process"/>
    <property type="evidence" value="ECO:0007669"/>
    <property type="project" value="TreeGrafter"/>
</dbReference>
<evidence type="ECO:0000313" key="9">
    <source>
        <dbReference type="EMBL" id="ROQ30645.1"/>
    </source>
</evidence>
<protein>
    <submittedName>
        <fullName evidence="9">Acyltransferase-like protein</fullName>
    </submittedName>
</protein>
<evidence type="ECO:0000256" key="5">
    <source>
        <dbReference type="ARBA" id="ARBA00022989"/>
    </source>
</evidence>
<evidence type="ECO:0000256" key="3">
    <source>
        <dbReference type="ARBA" id="ARBA00022475"/>
    </source>
</evidence>
<dbReference type="PANTHER" id="PTHR40074">
    <property type="entry name" value="O-ACETYLTRANSFERASE WECH"/>
    <property type="match status" value="1"/>
</dbReference>
<keyword evidence="3" id="KW-1003">Cell membrane</keyword>
<feature type="transmembrane region" description="Helical" evidence="7">
    <location>
        <begin position="220"/>
        <end position="239"/>
    </location>
</feature>
<sequence length="368" mass="41661">MNGAVVITPPSENAAKVAAPPSGRLIEFDLLRGLAIVVILLGHSVVNSNHGFPVWLENLVRGGTGVFVFISGFFFHRIFYKRFEYKDFMVKKAQNVFLPFLCVSLVGLLVGLAGSMLIDGSTWQVAVGRGWEQVKNGYVLFPHWYIPFIMLTFLCSPLHMHYIRLQTSAQVATLLVFSLVAIFMHRPLGNVDPLQSLVYFTPFYLLGMLYSQYLPWFRQYYRYLFALSLLALVATVWLQSEVWVHLGNYHKAPFKYGGVDLQFIQKMGLCIVLIGLCERLTWQKISDHLCMLANLSFAIFFLHPLLALAWGNGHYYLVKHGYLGEHQTVLASLGLSLLLFLFLLYGTVLLINVLKPLLGDKSRMIIGC</sequence>
<feature type="domain" description="Acyltransferase 3" evidence="8">
    <location>
        <begin position="27"/>
        <end position="344"/>
    </location>
</feature>
<comment type="subcellular location">
    <subcellularLocation>
        <location evidence="1">Cell membrane</location>
        <topology evidence="1">Multi-pass membrane protein</topology>
    </subcellularLocation>
</comment>
<dbReference type="STRING" id="584787.GCA_001247655_01920"/>
<evidence type="ECO:0000256" key="1">
    <source>
        <dbReference type="ARBA" id="ARBA00004651"/>
    </source>
</evidence>
<comment type="caution">
    <text evidence="9">The sequence shown here is derived from an EMBL/GenBank/DDBJ whole genome shotgun (WGS) entry which is preliminary data.</text>
</comment>
<feature type="transmembrane region" description="Helical" evidence="7">
    <location>
        <begin position="58"/>
        <end position="75"/>
    </location>
</feature>
<dbReference type="EMBL" id="RJUL01000001">
    <property type="protein sequence ID" value="ROQ30645.1"/>
    <property type="molecule type" value="Genomic_DNA"/>
</dbReference>